<dbReference type="Proteomes" id="UP000664398">
    <property type="component" value="Unassembled WGS sequence"/>
</dbReference>
<organism evidence="2 3">
    <name type="scientific">Leucobacter ruminantium</name>
    <dbReference type="NCBI Taxonomy" id="1289170"/>
    <lineage>
        <taxon>Bacteria</taxon>
        <taxon>Bacillati</taxon>
        <taxon>Actinomycetota</taxon>
        <taxon>Actinomycetes</taxon>
        <taxon>Micrococcales</taxon>
        <taxon>Microbacteriaceae</taxon>
        <taxon>Leucobacter</taxon>
    </lineage>
</organism>
<evidence type="ECO:0000256" key="1">
    <source>
        <dbReference type="SAM" id="MobiDB-lite"/>
    </source>
</evidence>
<evidence type="ECO:0000313" key="2">
    <source>
        <dbReference type="EMBL" id="MBO1806607.1"/>
    </source>
</evidence>
<dbReference type="RefSeq" id="WP_208047057.1">
    <property type="nucleotide sequence ID" value="NZ_JAGDYL010000045.1"/>
</dbReference>
<reference evidence="2" key="1">
    <citation type="submission" date="2021-03" db="EMBL/GenBank/DDBJ databases">
        <title>Leucobacter chromiisoli sp. nov., isolated from chromium-containing soil of chemical plant.</title>
        <authorList>
            <person name="Xu Z."/>
        </authorList>
    </citation>
    <scope>NUCLEOTIDE SEQUENCE</scope>
    <source>
        <strain evidence="2">A2</strain>
    </source>
</reference>
<protein>
    <submittedName>
        <fullName evidence="2">Uncharacterized protein</fullName>
    </submittedName>
</protein>
<accession>A0A939LY36</accession>
<feature type="compositionally biased region" description="Basic and acidic residues" evidence="1">
    <location>
        <begin position="12"/>
        <end position="28"/>
    </location>
</feature>
<feature type="region of interest" description="Disordered" evidence="1">
    <location>
        <begin position="1"/>
        <end position="28"/>
    </location>
</feature>
<sequence length="71" mass="8145">MRDSARQQIAGIEDRSNPTLARRLESSEPAQRERIVAFKRYAYEGKIARAEAEIAWAREGLRLLDDLDARS</sequence>
<name>A0A939LY36_9MICO</name>
<dbReference type="EMBL" id="JAGDYL010000045">
    <property type="protein sequence ID" value="MBO1806607.1"/>
    <property type="molecule type" value="Genomic_DNA"/>
</dbReference>
<proteinExistence type="predicted"/>
<evidence type="ECO:0000313" key="3">
    <source>
        <dbReference type="Proteomes" id="UP000664398"/>
    </source>
</evidence>
<dbReference type="AlphaFoldDB" id="A0A939LY36"/>
<gene>
    <name evidence="2" type="ORF">J4H91_14995</name>
</gene>
<comment type="caution">
    <text evidence="2">The sequence shown here is derived from an EMBL/GenBank/DDBJ whole genome shotgun (WGS) entry which is preliminary data.</text>
</comment>
<keyword evidence="3" id="KW-1185">Reference proteome</keyword>